<proteinExistence type="predicted"/>
<reference evidence="1" key="1">
    <citation type="journal article" date="2021" name="Proc. Natl. Acad. Sci. U.S.A.">
        <title>A Catalog of Tens of Thousands of Viruses from Human Metagenomes Reveals Hidden Associations with Chronic Diseases.</title>
        <authorList>
            <person name="Tisza M.J."/>
            <person name="Buck C.B."/>
        </authorList>
    </citation>
    <scope>NUCLEOTIDE SEQUENCE</scope>
    <source>
        <strain evidence="1">CtCpR1</strain>
    </source>
</reference>
<name>A0A8S5V925_9CAUD</name>
<protein>
    <submittedName>
        <fullName evidence="1">Uncharacterized protein</fullName>
    </submittedName>
</protein>
<dbReference type="EMBL" id="BK016224">
    <property type="protein sequence ID" value="DAG03192.1"/>
    <property type="molecule type" value="Genomic_DNA"/>
</dbReference>
<organism evidence="1">
    <name type="scientific">Caudovirales sp. ctCpR1</name>
    <dbReference type="NCBI Taxonomy" id="2825760"/>
    <lineage>
        <taxon>Viruses</taxon>
        <taxon>Duplodnaviria</taxon>
        <taxon>Heunggongvirae</taxon>
        <taxon>Uroviricota</taxon>
        <taxon>Caudoviricetes</taxon>
    </lineage>
</organism>
<accession>A0A8S5V925</accession>
<sequence length="38" mass="4372">MPPPCPHEDRRGWACEKRAQASSLPWPYAGKFYGTWHG</sequence>
<evidence type="ECO:0000313" key="1">
    <source>
        <dbReference type="EMBL" id="DAG03192.1"/>
    </source>
</evidence>